<sequence length="153" mass="15423">MIIDKRNEFASATALNTGAAGTYNVGDVIDLSVANDLGGDGALYLVIQADSTITAGASGTVAFQLVSDAGDTLATDGSQSVHFSTGVRAVGAGIPAGTVLAAVQLPMEGSKPYERFVGVQQVTGTAAVTAGKINAFLTPDVARWKAYDSPSQA</sequence>
<reference evidence="1 2" key="1">
    <citation type="submission" date="2021-10" db="EMBL/GenBank/DDBJ databases">
        <title>Whole-genome sequencing analysis of Laribacter hongkongensis: virulence gene profiles, carbohydrate-active enzyme prediction, and antimicrobial resistance characterization.</title>
        <authorList>
            <person name="Yuan P."/>
            <person name="Zhan Y."/>
            <person name="Chen D."/>
        </authorList>
    </citation>
    <scope>NUCLEOTIDE SEQUENCE [LARGE SCALE GENOMIC DNA]</scope>
    <source>
        <strain evidence="1 2">W67</strain>
    </source>
</reference>
<dbReference type="Gene3D" id="2.60.120.1110">
    <property type="match status" value="1"/>
</dbReference>
<comment type="caution">
    <text evidence="1">The sequence shown here is derived from an EMBL/GenBank/DDBJ whole genome shotgun (WGS) entry which is preliminary data.</text>
</comment>
<evidence type="ECO:0000313" key="2">
    <source>
        <dbReference type="Proteomes" id="UP001200247"/>
    </source>
</evidence>
<evidence type="ECO:0000313" key="1">
    <source>
        <dbReference type="EMBL" id="MCG9025057.1"/>
    </source>
</evidence>
<dbReference type="Pfam" id="PF21190">
    <property type="entry name" value="Bbp16"/>
    <property type="match status" value="1"/>
</dbReference>
<dbReference type="RefSeq" id="WP_239893588.1">
    <property type="nucleotide sequence ID" value="NZ_JAJAXH010000001.1"/>
</dbReference>
<dbReference type="AlphaFoldDB" id="A0ABD4SNL6"/>
<organism evidence="1 2">
    <name type="scientific">Laribacter hongkongensis</name>
    <dbReference type="NCBI Taxonomy" id="168471"/>
    <lineage>
        <taxon>Bacteria</taxon>
        <taxon>Pseudomonadati</taxon>
        <taxon>Pseudomonadota</taxon>
        <taxon>Betaproteobacteria</taxon>
        <taxon>Neisseriales</taxon>
        <taxon>Aquaspirillaceae</taxon>
        <taxon>Laribacter</taxon>
    </lineage>
</organism>
<name>A0ABD4SNL6_9NEIS</name>
<proteinExistence type="predicted"/>
<dbReference type="EMBL" id="JAJAXM010000005">
    <property type="protein sequence ID" value="MCG9025057.1"/>
    <property type="molecule type" value="Genomic_DNA"/>
</dbReference>
<dbReference type="InterPro" id="IPR048922">
    <property type="entry name" value="Bbp16"/>
</dbReference>
<dbReference type="Proteomes" id="UP001200247">
    <property type="component" value="Unassembled WGS sequence"/>
</dbReference>
<gene>
    <name evidence="1" type="ORF">LH440_03925</name>
</gene>
<accession>A0ABD4SNL6</accession>
<protein>
    <submittedName>
        <fullName evidence="1">Uncharacterized protein</fullName>
    </submittedName>
</protein>